<organism evidence="2">
    <name type="scientific">marine sediment metagenome</name>
    <dbReference type="NCBI Taxonomy" id="412755"/>
    <lineage>
        <taxon>unclassified sequences</taxon>
        <taxon>metagenomes</taxon>
        <taxon>ecological metagenomes</taxon>
    </lineage>
</organism>
<dbReference type="AlphaFoldDB" id="X1LUE1"/>
<proteinExistence type="predicted"/>
<comment type="caution">
    <text evidence="2">The sequence shown here is derived from an EMBL/GenBank/DDBJ whole genome shotgun (WGS) entry which is preliminary data.</text>
</comment>
<accession>X1LUE1</accession>
<evidence type="ECO:0000256" key="1">
    <source>
        <dbReference type="SAM" id="MobiDB-lite"/>
    </source>
</evidence>
<feature type="region of interest" description="Disordered" evidence="1">
    <location>
        <begin position="75"/>
        <end position="108"/>
    </location>
</feature>
<name>X1LUE1_9ZZZZ</name>
<protein>
    <submittedName>
        <fullName evidence="2">Uncharacterized protein</fullName>
    </submittedName>
</protein>
<evidence type="ECO:0000313" key="2">
    <source>
        <dbReference type="EMBL" id="GAI22962.1"/>
    </source>
</evidence>
<gene>
    <name evidence="2" type="ORF">S06H3_29670</name>
</gene>
<feature type="compositionally biased region" description="Basic and acidic residues" evidence="1">
    <location>
        <begin position="37"/>
        <end position="48"/>
    </location>
</feature>
<feature type="compositionally biased region" description="Polar residues" evidence="1">
    <location>
        <begin position="79"/>
        <end position="88"/>
    </location>
</feature>
<reference evidence="2" key="1">
    <citation type="journal article" date="2014" name="Front. Microbiol.">
        <title>High frequency of phylogenetically diverse reductive dehalogenase-homologous genes in deep subseafloor sedimentary metagenomes.</title>
        <authorList>
            <person name="Kawai M."/>
            <person name="Futagami T."/>
            <person name="Toyoda A."/>
            <person name="Takaki Y."/>
            <person name="Nishi S."/>
            <person name="Hori S."/>
            <person name="Arai W."/>
            <person name="Tsubouchi T."/>
            <person name="Morono Y."/>
            <person name="Uchiyama I."/>
            <person name="Ito T."/>
            <person name="Fujiyama A."/>
            <person name="Inagaki F."/>
            <person name="Takami H."/>
        </authorList>
    </citation>
    <scope>NUCLEOTIDE SEQUENCE</scope>
    <source>
        <strain evidence="2">Expedition CK06-06</strain>
    </source>
</reference>
<feature type="non-terminal residue" evidence="2">
    <location>
        <position position="1"/>
    </location>
</feature>
<dbReference type="EMBL" id="BARV01017405">
    <property type="protein sequence ID" value="GAI22962.1"/>
    <property type="molecule type" value="Genomic_DNA"/>
</dbReference>
<feature type="region of interest" description="Disordered" evidence="1">
    <location>
        <begin position="37"/>
        <end position="61"/>
    </location>
</feature>
<sequence>FPEAKAKMKEITQEWLTRGKDMEEVQQIIEAEYHIVTEPSKPESDEKIGAQGEVKPGQAKAEVAREAKVVAEEVKKQGKTNLSSQKGKQPQKIGAPAAEPKSPDDVTEDDIPDFNALCRICFHFWKMQPDALWKELGHKNMMDVTLSGLTPWACWLTIKELKK</sequence>